<evidence type="ECO:0000256" key="9">
    <source>
        <dbReference type="HAMAP-Rule" id="MF_01987"/>
    </source>
</evidence>
<feature type="domain" description="Carbohydrate kinase PfkB" evidence="11">
    <location>
        <begin position="3"/>
        <end position="296"/>
    </location>
</feature>
<dbReference type="HAMAP" id="MF_01987">
    <property type="entry name" value="Ribokinase"/>
    <property type="match status" value="1"/>
</dbReference>
<sequence length="310" mass="32283">MTRKITVLGSLNADTILHISRLPKQGETMAMNNASTAPGGKGANQAVAAARMGAQTKFVGAVGQDQNGEMMLAALQANVVDSNHVQKLANIGTGSAYILLEEDGNNTILIHGGANQALTVSDAQNASEAIAAADVLVAQFETPLEVTLKAFEIAKQNGVFTILNPAPAKQGIPTELLELTDLIIPNETEAEIITGIAVSDDASMEENARKFRELGVQNLIITVGARGAYYSTINGAGFVPAFKVDAVDTTAAGDTFIGTLASQLELDLSNVIEAIRFSNRASSITVQGPGALPSIPNLEQVKQALASKES</sequence>
<evidence type="ECO:0000259" key="11">
    <source>
        <dbReference type="Pfam" id="PF00294"/>
    </source>
</evidence>
<comment type="function">
    <text evidence="9">Catalyzes the phosphorylation of ribose at O-5 in a reaction requiring ATP and magnesium. The resulting D-ribose-5-phosphate can then be used either for sythesis of nucleotides, histidine, and tryptophan, or as a component of the pentose phosphate pathway.</text>
</comment>
<dbReference type="InterPro" id="IPR011611">
    <property type="entry name" value="PfkB_dom"/>
</dbReference>
<keyword evidence="7 9" id="KW-0630">Potassium</keyword>
<evidence type="ECO:0000256" key="7">
    <source>
        <dbReference type="ARBA" id="ARBA00022958"/>
    </source>
</evidence>
<comment type="caution">
    <text evidence="12">The sequence shown here is derived from an EMBL/GenBank/DDBJ whole genome shotgun (WGS) entry which is preliminary data.</text>
</comment>
<evidence type="ECO:0000256" key="5">
    <source>
        <dbReference type="ARBA" id="ARBA00022840"/>
    </source>
</evidence>
<dbReference type="EMBL" id="JAGMVS010000064">
    <property type="protein sequence ID" value="MCM2437512.1"/>
    <property type="molecule type" value="Genomic_DNA"/>
</dbReference>
<dbReference type="EC" id="2.7.1.15" evidence="9 10"/>
<name>A0ABT0VM65_9LACO</name>
<dbReference type="InterPro" id="IPR011877">
    <property type="entry name" value="Ribokinase"/>
</dbReference>
<evidence type="ECO:0000313" key="12">
    <source>
        <dbReference type="EMBL" id="MCM2437512.1"/>
    </source>
</evidence>
<feature type="binding site" evidence="9">
    <location>
        <begin position="40"/>
        <end position="44"/>
    </location>
    <ligand>
        <name>substrate</name>
    </ligand>
</feature>
<comment type="activity regulation">
    <text evidence="9">Activated by a monovalent cation that binds near, but not in, the active site. The most likely occupant of the site in vivo is potassium. Ion binding induces a conformational change that may alter substrate affinity.</text>
</comment>
<evidence type="ECO:0000256" key="4">
    <source>
        <dbReference type="ARBA" id="ARBA00022777"/>
    </source>
</evidence>
<dbReference type="InterPro" id="IPR002139">
    <property type="entry name" value="Ribo/fructo_kinase"/>
</dbReference>
<dbReference type="PANTHER" id="PTHR10584">
    <property type="entry name" value="SUGAR KINASE"/>
    <property type="match status" value="1"/>
</dbReference>
<feature type="binding site" evidence="9">
    <location>
        <position position="288"/>
    </location>
    <ligand>
        <name>K(+)</name>
        <dbReference type="ChEBI" id="CHEBI:29103"/>
    </ligand>
</feature>
<accession>A0ABT0VM65</accession>
<dbReference type="InterPro" id="IPR029056">
    <property type="entry name" value="Ribokinase-like"/>
</dbReference>
<dbReference type="GO" id="GO:0004747">
    <property type="term" value="F:ribokinase activity"/>
    <property type="evidence" value="ECO:0007669"/>
    <property type="project" value="UniProtKB-EC"/>
</dbReference>
<evidence type="ECO:0000256" key="8">
    <source>
        <dbReference type="ARBA" id="ARBA00023277"/>
    </source>
</evidence>
<keyword evidence="4 9" id="KW-0418">Kinase</keyword>
<feature type="binding site" evidence="9">
    <location>
        <position position="294"/>
    </location>
    <ligand>
        <name>K(+)</name>
        <dbReference type="ChEBI" id="CHEBI:29103"/>
    </ligand>
</feature>
<reference evidence="12" key="1">
    <citation type="submission" date="2021-04" db="EMBL/GenBank/DDBJ databases">
        <title>Taxonomic assessment of Weissella genus.</title>
        <authorList>
            <person name="Fanelli F."/>
            <person name="Chieffi D."/>
            <person name="Dell'Aquila A."/>
            <person name="Gyu-Sung C."/>
            <person name="Franz C.M.A.P."/>
            <person name="Fusco V."/>
        </authorList>
    </citation>
    <scope>NUCLEOTIDE SEQUENCE</scope>
    <source>
        <strain evidence="12">LMG 25373</strain>
    </source>
</reference>
<proteinExistence type="inferred from homology"/>
<keyword evidence="6 9" id="KW-0460">Magnesium</keyword>
<feature type="binding site" evidence="9">
    <location>
        <position position="141"/>
    </location>
    <ligand>
        <name>substrate</name>
    </ligand>
</feature>
<keyword evidence="3 9" id="KW-0547">Nucleotide-binding</keyword>
<feature type="binding site" evidence="9">
    <location>
        <position position="186"/>
    </location>
    <ligand>
        <name>ATP</name>
        <dbReference type="ChEBI" id="CHEBI:30616"/>
    </ligand>
</feature>
<keyword evidence="2 9" id="KW-0479">Metal-binding</keyword>
<feature type="binding site" evidence="9">
    <location>
        <position position="248"/>
    </location>
    <ligand>
        <name>K(+)</name>
        <dbReference type="ChEBI" id="CHEBI:29103"/>
    </ligand>
</feature>
<comment type="subcellular location">
    <subcellularLocation>
        <location evidence="9">Cytoplasm</location>
    </subcellularLocation>
</comment>
<keyword evidence="5 9" id="KW-0067">ATP-binding</keyword>
<feature type="binding site" evidence="9">
    <location>
        <position position="250"/>
    </location>
    <ligand>
        <name>K(+)</name>
        <dbReference type="ChEBI" id="CHEBI:29103"/>
    </ligand>
</feature>
<evidence type="ECO:0000256" key="3">
    <source>
        <dbReference type="ARBA" id="ARBA00022741"/>
    </source>
</evidence>
<feature type="active site" description="Proton acceptor" evidence="9">
    <location>
        <position position="254"/>
    </location>
</feature>
<evidence type="ECO:0000256" key="10">
    <source>
        <dbReference type="NCBIfam" id="TIGR02152"/>
    </source>
</evidence>
<dbReference type="NCBIfam" id="TIGR02152">
    <property type="entry name" value="D_ribokin_bact"/>
    <property type="match status" value="1"/>
</dbReference>
<evidence type="ECO:0000313" key="13">
    <source>
        <dbReference type="Proteomes" id="UP001057481"/>
    </source>
</evidence>
<organism evidence="12 13">
    <name type="scientific">Periweissella beninensis</name>
    <dbReference type="NCBI Taxonomy" id="504936"/>
    <lineage>
        <taxon>Bacteria</taxon>
        <taxon>Bacillati</taxon>
        <taxon>Bacillota</taxon>
        <taxon>Bacilli</taxon>
        <taxon>Lactobacillales</taxon>
        <taxon>Lactobacillaceae</taxon>
        <taxon>Periweissella</taxon>
    </lineage>
</organism>
<dbReference type="Pfam" id="PF00294">
    <property type="entry name" value="PfkB"/>
    <property type="match status" value="1"/>
</dbReference>
<evidence type="ECO:0000256" key="2">
    <source>
        <dbReference type="ARBA" id="ARBA00022723"/>
    </source>
</evidence>
<feature type="binding site" evidence="9">
    <location>
        <position position="254"/>
    </location>
    <ligand>
        <name>substrate</name>
    </ligand>
</feature>
<comment type="pathway">
    <text evidence="9">Carbohydrate metabolism; D-ribose degradation; D-ribose 5-phosphate from beta-D-ribopyranose: step 2/2.</text>
</comment>
<evidence type="ECO:0000256" key="1">
    <source>
        <dbReference type="ARBA" id="ARBA00022679"/>
    </source>
</evidence>
<feature type="binding site" evidence="9">
    <location>
        <begin position="222"/>
        <end position="227"/>
    </location>
    <ligand>
        <name>ATP</name>
        <dbReference type="ChEBI" id="CHEBI:30616"/>
    </ligand>
</feature>
<feature type="binding site" evidence="9">
    <location>
        <begin position="12"/>
        <end position="14"/>
    </location>
    <ligand>
        <name>substrate</name>
    </ligand>
</feature>
<keyword evidence="13" id="KW-1185">Reference proteome</keyword>
<keyword evidence="1 9" id="KW-0808">Transferase</keyword>
<feature type="binding site" evidence="9">
    <location>
        <position position="290"/>
    </location>
    <ligand>
        <name>K(+)</name>
        <dbReference type="ChEBI" id="CHEBI:29103"/>
    </ligand>
</feature>
<feature type="binding site" evidence="9">
    <location>
        <position position="285"/>
    </location>
    <ligand>
        <name>K(+)</name>
        <dbReference type="ChEBI" id="CHEBI:29103"/>
    </ligand>
</feature>
<dbReference type="CDD" id="cd01174">
    <property type="entry name" value="ribokinase"/>
    <property type="match status" value="1"/>
</dbReference>
<keyword evidence="8 9" id="KW-0119">Carbohydrate metabolism</keyword>
<feature type="binding site" evidence="9">
    <location>
        <begin position="253"/>
        <end position="254"/>
    </location>
    <ligand>
        <name>ATP</name>
        <dbReference type="ChEBI" id="CHEBI:30616"/>
    </ligand>
</feature>
<comment type="similarity">
    <text evidence="9">Belongs to the carbohydrate kinase PfkB family. Ribokinase subfamily.</text>
</comment>
<dbReference type="Gene3D" id="3.40.1190.20">
    <property type="match status" value="1"/>
</dbReference>
<dbReference type="PANTHER" id="PTHR10584:SF166">
    <property type="entry name" value="RIBOKINASE"/>
    <property type="match status" value="1"/>
</dbReference>
<dbReference type="SUPFAM" id="SSF53613">
    <property type="entry name" value="Ribokinase-like"/>
    <property type="match status" value="1"/>
</dbReference>
<comment type="catalytic activity">
    <reaction evidence="9">
        <text>D-ribose + ATP = D-ribose 5-phosphate + ADP + H(+)</text>
        <dbReference type="Rhea" id="RHEA:13697"/>
        <dbReference type="ChEBI" id="CHEBI:15378"/>
        <dbReference type="ChEBI" id="CHEBI:30616"/>
        <dbReference type="ChEBI" id="CHEBI:47013"/>
        <dbReference type="ChEBI" id="CHEBI:78346"/>
        <dbReference type="ChEBI" id="CHEBI:456216"/>
        <dbReference type="EC" id="2.7.1.15"/>
    </reaction>
</comment>
<comment type="caution">
    <text evidence="9">Lacks conserved residue(s) required for the propagation of feature annotation.</text>
</comment>
<dbReference type="PRINTS" id="PR00990">
    <property type="entry name" value="RIBOKINASE"/>
</dbReference>
<feature type="binding site" evidence="9">
    <location>
        <position position="279"/>
    </location>
    <ligand>
        <name>ATP</name>
        <dbReference type="ChEBI" id="CHEBI:30616"/>
    </ligand>
</feature>
<dbReference type="Proteomes" id="UP001057481">
    <property type="component" value="Unassembled WGS sequence"/>
</dbReference>
<comment type="cofactor">
    <cofactor evidence="9">
        <name>Mg(2+)</name>
        <dbReference type="ChEBI" id="CHEBI:18420"/>
    </cofactor>
    <text evidence="9">Requires a divalent cation, most likely magnesium in vivo, as an electrophilic catalyst to aid phosphoryl group transfer. It is the chelate of the metal and the nucleotide that is the actual substrate.</text>
</comment>
<gene>
    <name evidence="9 12" type="primary">rbsK</name>
    <name evidence="12" type="ORF">KAK10_06275</name>
</gene>
<evidence type="ECO:0000256" key="6">
    <source>
        <dbReference type="ARBA" id="ARBA00022842"/>
    </source>
</evidence>
<protein>
    <recommendedName>
        <fullName evidence="9 10">Ribokinase</fullName>
        <shortName evidence="9">RK</shortName>
        <ecNumber evidence="9 10">2.7.1.15</ecNumber>
    </recommendedName>
</protein>
<keyword evidence="9" id="KW-0963">Cytoplasm</keyword>
<comment type="subunit">
    <text evidence="9">Homodimer.</text>
</comment>
<dbReference type="RefSeq" id="WP_205143533.1">
    <property type="nucleotide sequence ID" value="NZ_JAFBDN010000007.1"/>
</dbReference>